<evidence type="ECO:0000313" key="2">
    <source>
        <dbReference type="EMBL" id="MBC2178292.1"/>
    </source>
</evidence>
<organism evidence="2 3">
    <name type="scientific">Listeria booriae</name>
    <dbReference type="NCBI Taxonomy" id="1552123"/>
    <lineage>
        <taxon>Bacteria</taxon>
        <taxon>Bacillati</taxon>
        <taxon>Bacillota</taxon>
        <taxon>Bacilli</taxon>
        <taxon>Bacillales</taxon>
        <taxon>Listeriaceae</taxon>
        <taxon>Listeria</taxon>
    </lineage>
</organism>
<protein>
    <submittedName>
        <fullName evidence="2">Uncharacterized protein</fullName>
    </submittedName>
</protein>
<dbReference type="EMBL" id="JAARYD010000011">
    <property type="protein sequence ID" value="MBC2178181.1"/>
    <property type="molecule type" value="Genomic_DNA"/>
</dbReference>
<evidence type="ECO:0000313" key="3">
    <source>
        <dbReference type="Proteomes" id="UP000541735"/>
    </source>
</evidence>
<dbReference type="EMBL" id="JAARYD010000012">
    <property type="protein sequence ID" value="MBC2178292.1"/>
    <property type="molecule type" value="Genomic_DNA"/>
</dbReference>
<accession>A0A7X0Z9P8</accession>
<sequence length="169" mass="20055">MTEEFYKIEKGDKFYEDAQRIYHQDWDAFSEEVSKLLEFEAKGNIAFNRKQLLIKKSALEEFKPEWIPLFKKGEGDFVTPRASQKELIEDYTALRKKYDMDIDFGLLMIFSAFRGAAEIIYDIDNSGFVYMQMDNKQGEETQKRYTKITEIEFAERKLESLKFEEGKKS</sequence>
<dbReference type="RefSeq" id="WP_185549499.1">
    <property type="nucleotide sequence ID" value="NZ_JAARYD010000011.1"/>
</dbReference>
<evidence type="ECO:0000313" key="1">
    <source>
        <dbReference type="EMBL" id="MBC2178181.1"/>
    </source>
</evidence>
<dbReference type="AlphaFoldDB" id="A0A7X0Z9P8"/>
<name>A0A7X0Z9P8_9LIST</name>
<gene>
    <name evidence="1" type="ORF">HCB27_16255</name>
    <name evidence="2" type="ORF">HCB27_16810</name>
</gene>
<proteinExistence type="predicted"/>
<dbReference type="Proteomes" id="UP000541735">
    <property type="component" value="Unassembled WGS sequence"/>
</dbReference>
<reference evidence="2 3" key="1">
    <citation type="submission" date="2020-03" db="EMBL/GenBank/DDBJ databases">
        <title>Soil Listeria distribution.</title>
        <authorList>
            <person name="Liao J."/>
            <person name="Wiedmann M."/>
        </authorList>
    </citation>
    <scope>NUCLEOTIDE SEQUENCE [LARGE SCALE GENOMIC DNA]</scope>
    <source>
        <strain evidence="2 3">FSL L7-0259</strain>
    </source>
</reference>
<comment type="caution">
    <text evidence="2">The sequence shown here is derived from an EMBL/GenBank/DDBJ whole genome shotgun (WGS) entry which is preliminary data.</text>
</comment>